<dbReference type="InterPro" id="IPR003495">
    <property type="entry name" value="CobW/HypB/UreG_nucleotide-bd"/>
</dbReference>
<comment type="caution">
    <text evidence="8">The sequence shown here is derived from an EMBL/GenBank/DDBJ whole genome shotgun (WGS) entry which is preliminary data.</text>
</comment>
<keyword evidence="1" id="KW-0547">Nucleotide-binding</keyword>
<dbReference type="GO" id="GO:0016787">
    <property type="term" value="F:hydrolase activity"/>
    <property type="evidence" value="ECO:0007669"/>
    <property type="project" value="UniProtKB-KW"/>
</dbReference>
<dbReference type="GO" id="GO:0005737">
    <property type="term" value="C:cytoplasm"/>
    <property type="evidence" value="ECO:0007669"/>
    <property type="project" value="TreeGrafter"/>
</dbReference>
<dbReference type="Pfam" id="PF07683">
    <property type="entry name" value="CobW_C"/>
    <property type="match status" value="1"/>
</dbReference>
<dbReference type="InterPro" id="IPR036627">
    <property type="entry name" value="CobW-likC_sf"/>
</dbReference>
<evidence type="ECO:0000256" key="4">
    <source>
        <dbReference type="ARBA" id="ARBA00034320"/>
    </source>
</evidence>
<proteinExistence type="inferred from homology"/>
<reference evidence="8" key="1">
    <citation type="submission" date="2018-10" db="EMBL/GenBank/DDBJ databases">
        <title>Population genomic analysis revealed the cold adaptation of white poplar.</title>
        <authorList>
            <person name="Liu Y.-J."/>
        </authorList>
    </citation>
    <scope>NUCLEOTIDE SEQUENCE [LARGE SCALE GENOMIC DNA]</scope>
    <source>
        <strain evidence="8">PAL-ZL1</strain>
    </source>
</reference>
<dbReference type="SUPFAM" id="SSF90002">
    <property type="entry name" value="Hypothetical protein YjiA, C-terminal domain"/>
    <property type="match status" value="1"/>
</dbReference>
<dbReference type="FunFam" id="3.40.50.300:FF:000778">
    <property type="entry name" value="GTP-binding protein YjiA"/>
    <property type="match status" value="1"/>
</dbReference>
<evidence type="ECO:0000256" key="6">
    <source>
        <dbReference type="SAM" id="MobiDB-lite"/>
    </source>
</evidence>
<dbReference type="PANTHER" id="PTHR13748:SF40">
    <property type="entry name" value="OS04G0599700 PROTEIN"/>
    <property type="match status" value="1"/>
</dbReference>
<accession>A0A4U5NQ59</accession>
<evidence type="ECO:0000256" key="3">
    <source>
        <dbReference type="ARBA" id="ARBA00023186"/>
    </source>
</evidence>
<name>A0A4U5NQ59_POPAL</name>
<dbReference type="SMART" id="SM00833">
    <property type="entry name" value="CobW_C"/>
    <property type="match status" value="1"/>
</dbReference>
<dbReference type="STRING" id="43335.A0A4U5NQ59"/>
<dbReference type="InterPro" id="IPR011629">
    <property type="entry name" value="CobW-like_C"/>
</dbReference>
<evidence type="ECO:0000256" key="5">
    <source>
        <dbReference type="ARBA" id="ARBA00049117"/>
    </source>
</evidence>
<dbReference type="GO" id="GO:0000166">
    <property type="term" value="F:nucleotide binding"/>
    <property type="evidence" value="ECO:0007669"/>
    <property type="project" value="UniProtKB-KW"/>
</dbReference>
<dbReference type="AlphaFoldDB" id="A0A4U5NQ59"/>
<evidence type="ECO:0000256" key="1">
    <source>
        <dbReference type="ARBA" id="ARBA00022741"/>
    </source>
</evidence>
<dbReference type="Pfam" id="PF02492">
    <property type="entry name" value="cobW"/>
    <property type="match status" value="1"/>
</dbReference>
<evidence type="ECO:0000256" key="2">
    <source>
        <dbReference type="ARBA" id="ARBA00022801"/>
    </source>
</evidence>
<dbReference type="InterPro" id="IPR051316">
    <property type="entry name" value="Zinc-reg_GTPase_activator"/>
</dbReference>
<keyword evidence="2" id="KW-0378">Hydrolase</keyword>
<evidence type="ECO:0000259" key="7">
    <source>
        <dbReference type="SMART" id="SM00833"/>
    </source>
</evidence>
<dbReference type="Gene3D" id="3.40.50.300">
    <property type="entry name" value="P-loop containing nucleotide triphosphate hydrolases"/>
    <property type="match status" value="1"/>
</dbReference>
<comment type="catalytic activity">
    <reaction evidence="5">
        <text>GTP + H2O = GDP + phosphate + H(+)</text>
        <dbReference type="Rhea" id="RHEA:19669"/>
        <dbReference type="ChEBI" id="CHEBI:15377"/>
        <dbReference type="ChEBI" id="CHEBI:15378"/>
        <dbReference type="ChEBI" id="CHEBI:37565"/>
        <dbReference type="ChEBI" id="CHEBI:43474"/>
        <dbReference type="ChEBI" id="CHEBI:58189"/>
    </reaction>
    <physiologicalReaction direction="left-to-right" evidence="5">
        <dbReference type="Rhea" id="RHEA:19670"/>
    </physiologicalReaction>
</comment>
<feature type="region of interest" description="Disordered" evidence="6">
    <location>
        <begin position="49"/>
        <end position="69"/>
    </location>
</feature>
<comment type="similarity">
    <text evidence="4">Belongs to the SIMIBI class G3E GTPase family. ZNG1 subfamily.</text>
</comment>
<evidence type="ECO:0000313" key="8">
    <source>
        <dbReference type="EMBL" id="TKR85939.1"/>
    </source>
</evidence>
<keyword evidence="3" id="KW-0143">Chaperone</keyword>
<dbReference type="SUPFAM" id="SSF52540">
    <property type="entry name" value="P-loop containing nucleoside triphosphate hydrolases"/>
    <property type="match status" value="1"/>
</dbReference>
<dbReference type="Gene3D" id="3.30.1220.10">
    <property type="entry name" value="CobW-like, C-terminal domain"/>
    <property type="match status" value="1"/>
</dbReference>
<organism evidence="8">
    <name type="scientific">Populus alba</name>
    <name type="common">White poplar</name>
    <dbReference type="NCBI Taxonomy" id="43335"/>
    <lineage>
        <taxon>Eukaryota</taxon>
        <taxon>Viridiplantae</taxon>
        <taxon>Streptophyta</taxon>
        <taxon>Embryophyta</taxon>
        <taxon>Tracheophyta</taxon>
        <taxon>Spermatophyta</taxon>
        <taxon>Magnoliopsida</taxon>
        <taxon>eudicotyledons</taxon>
        <taxon>Gunneridae</taxon>
        <taxon>Pentapetalae</taxon>
        <taxon>rosids</taxon>
        <taxon>fabids</taxon>
        <taxon>Malpighiales</taxon>
        <taxon>Salicaceae</taxon>
        <taxon>Saliceae</taxon>
        <taxon>Populus</taxon>
    </lineage>
</organism>
<protein>
    <recommendedName>
        <fullName evidence="7">CobW C-terminal domain-containing protein</fullName>
    </recommendedName>
</protein>
<dbReference type="EMBL" id="RCHU01000931">
    <property type="protein sequence ID" value="TKR85939.1"/>
    <property type="molecule type" value="Genomic_DNA"/>
</dbReference>
<gene>
    <name evidence="8" type="ORF">D5086_0000242190</name>
</gene>
<feature type="domain" description="CobW C-terminal" evidence="7">
    <location>
        <begin position="317"/>
        <end position="411"/>
    </location>
</feature>
<sequence length="502" mass="56055">MGSIKFLVSRTSPKNLYQLLQNTSLNPSYCPRNIHSLFSRQFHSSQTATFSSSALEPQQTSASAPSPNTRVPATVITGFLGSGKTTLLNHILTSQHGKRIAVIENEFGEVDIDGSLVASHSTASDDIIMVNNGCLCCTVRGDLVKMLLELVKKNRDKFDHIVIETTGLAKPGPVIETFCSDELLSRYVKLDGVVTMVDSKHVLQHLNEVKPRFVVNEAVEQVAYADRIILNKIDLVSEEELKGLTMRIKHINGMAPIKLAKYGSVDMDFVLGVGGYDLERIDSEVHVDNSCSSMHQHGTTQEHHQRHHHNHVHDSAVSSVSIVFEGMLDLDEVDDWLERLIEEKGDDLYRMKGVLSVTGSDQRYIFQGVHSLLDGCPGKTWGPDEKRINKLVFIGRNLDETALRKGFKGLGLVQDELGTNKERIEHLETVLGLVQDEMQKMGTAMTDKLFHLEETLNRISNVLHLDQESSNHDSYNLDMNEGRRQVVSSKTAELKVPTVLRR</sequence>
<dbReference type="PANTHER" id="PTHR13748">
    <property type="entry name" value="COBW-RELATED"/>
    <property type="match status" value="1"/>
</dbReference>
<dbReference type="CDD" id="cd03112">
    <property type="entry name" value="CobW-like"/>
    <property type="match status" value="1"/>
</dbReference>
<dbReference type="InterPro" id="IPR027417">
    <property type="entry name" value="P-loop_NTPase"/>
</dbReference>